<organism evidence="5 6">
    <name type="scientific">Duncaniella freteri</name>
    <dbReference type="NCBI Taxonomy" id="2530391"/>
    <lineage>
        <taxon>Bacteria</taxon>
        <taxon>Pseudomonadati</taxon>
        <taxon>Bacteroidota</taxon>
        <taxon>Bacteroidia</taxon>
        <taxon>Bacteroidales</taxon>
        <taxon>Muribaculaceae</taxon>
        <taxon>Duncaniella</taxon>
    </lineage>
</organism>
<dbReference type="GO" id="GO:0016989">
    <property type="term" value="F:sigma factor antagonist activity"/>
    <property type="evidence" value="ECO:0007669"/>
    <property type="project" value="TreeGrafter"/>
</dbReference>
<name>A0A4Z0V6J4_9BACT</name>
<evidence type="ECO:0000313" key="5">
    <source>
        <dbReference type="EMBL" id="TGG39934.1"/>
    </source>
</evidence>
<keyword evidence="2" id="KW-1133">Transmembrane helix</keyword>
<feature type="domain" description="FecR protein" evidence="3">
    <location>
        <begin position="159"/>
        <end position="252"/>
    </location>
</feature>
<dbReference type="EMBL" id="SJSA01000001">
    <property type="protein sequence ID" value="TGG39934.1"/>
    <property type="molecule type" value="Genomic_DNA"/>
</dbReference>
<feature type="domain" description="Protein FecR C-terminal" evidence="4">
    <location>
        <begin position="297"/>
        <end position="365"/>
    </location>
</feature>
<dbReference type="PANTHER" id="PTHR30273:SF2">
    <property type="entry name" value="PROTEIN FECR"/>
    <property type="match status" value="1"/>
</dbReference>
<accession>A0A4Z0V6J4</accession>
<dbReference type="RefSeq" id="WP_135470871.1">
    <property type="nucleotide sequence ID" value="NZ_CASJDB010000002.1"/>
</dbReference>
<proteinExistence type="predicted"/>
<evidence type="ECO:0000313" key="6">
    <source>
        <dbReference type="Proteomes" id="UP000297635"/>
    </source>
</evidence>
<evidence type="ECO:0000256" key="2">
    <source>
        <dbReference type="SAM" id="Phobius"/>
    </source>
</evidence>
<dbReference type="InterPro" id="IPR032508">
    <property type="entry name" value="FecR_C"/>
</dbReference>
<dbReference type="AlphaFoldDB" id="A0A4Z0V6J4"/>
<dbReference type="Pfam" id="PF16344">
    <property type="entry name" value="FecR_C"/>
    <property type="match status" value="1"/>
</dbReference>
<dbReference type="Gene3D" id="3.55.50.30">
    <property type="match status" value="1"/>
</dbReference>
<keyword evidence="2" id="KW-0812">Transmembrane</keyword>
<dbReference type="GeneID" id="82148976"/>
<dbReference type="Proteomes" id="UP000297635">
    <property type="component" value="Unassembled WGS sequence"/>
</dbReference>
<dbReference type="Gene3D" id="2.60.120.1440">
    <property type="match status" value="1"/>
</dbReference>
<gene>
    <name evidence="5" type="ORF">EZ315_04165</name>
</gene>
<feature type="region of interest" description="Disordered" evidence="1">
    <location>
        <begin position="1"/>
        <end position="24"/>
    </location>
</feature>
<evidence type="ECO:0000259" key="4">
    <source>
        <dbReference type="Pfam" id="PF16344"/>
    </source>
</evidence>
<evidence type="ECO:0000256" key="1">
    <source>
        <dbReference type="SAM" id="MobiDB-lite"/>
    </source>
</evidence>
<evidence type="ECO:0000259" key="3">
    <source>
        <dbReference type="Pfam" id="PF04773"/>
    </source>
</evidence>
<sequence length="366" mass="41050">MKEGSEHDMDTRDDDNLHHDDGLNDDERLMRHMVGMSHRRKTSRVDPDDAWESFRHDVIAPERERKHRFGVLHMTLATLCGAVAMLVVVLALGLLPGKSDVTGHTVMGDYIALSHKESPRHVSLETEGREDVLDATEPISFVPEPEVVATAYRTDKYRKISTPRGMGVKIILPDSSEVWLNADSYIEFPERFRKGVRMVAVSGEVFFKITPDASSPFIVKSPQIDVRVLGTEFNFNNYSPDNTQVALVSGKVDILSPEGSGLATLSPGEAAVCDADGTVEVEKVDTYALTQWVEGFFYFDDIPLIDVLRELGRWYNMGVVFHNREVMNKKVHFSAMRTEPVELAIESLNRLNIAEIKVVGHDIIVD</sequence>
<dbReference type="Pfam" id="PF04773">
    <property type="entry name" value="FecR"/>
    <property type="match status" value="1"/>
</dbReference>
<protein>
    <submittedName>
        <fullName evidence="5">DUF4974 domain-containing protein</fullName>
    </submittedName>
</protein>
<dbReference type="PANTHER" id="PTHR30273">
    <property type="entry name" value="PERIPLASMIC SIGNAL SENSOR AND SIGMA FACTOR ACTIVATOR FECR-RELATED"/>
    <property type="match status" value="1"/>
</dbReference>
<comment type="caution">
    <text evidence="5">The sequence shown here is derived from an EMBL/GenBank/DDBJ whole genome shotgun (WGS) entry which is preliminary data.</text>
</comment>
<dbReference type="InterPro" id="IPR006860">
    <property type="entry name" value="FecR"/>
</dbReference>
<feature type="transmembrane region" description="Helical" evidence="2">
    <location>
        <begin position="71"/>
        <end position="95"/>
    </location>
</feature>
<keyword evidence="6" id="KW-1185">Reference proteome</keyword>
<dbReference type="InterPro" id="IPR012373">
    <property type="entry name" value="Ferrdict_sens_TM"/>
</dbReference>
<reference evidence="5 6" key="1">
    <citation type="submission" date="2019-02" db="EMBL/GenBank/DDBJ databases">
        <title>Isolation and identification of novel species under the genus Muribaculum.</title>
        <authorList>
            <person name="Miyake S."/>
            <person name="Ding Y."/>
            <person name="Low A."/>
            <person name="Soh M."/>
            <person name="Seedorf H."/>
        </authorList>
    </citation>
    <scope>NUCLEOTIDE SEQUENCE [LARGE SCALE GENOMIC DNA]</scope>
    <source>
        <strain evidence="5 6">TLL-A3</strain>
    </source>
</reference>
<keyword evidence="2" id="KW-0472">Membrane</keyword>